<dbReference type="RefSeq" id="WP_220747744.1">
    <property type="nucleotide sequence ID" value="NZ_BPFH01000001.1"/>
</dbReference>
<proteinExistence type="inferred from homology"/>
<keyword evidence="2" id="KW-0560">Oxidoreductase</keyword>
<organism evidence="3 4">
    <name type="scientific">Jannaschia pagri</name>
    <dbReference type="NCBI Taxonomy" id="2829797"/>
    <lineage>
        <taxon>Bacteria</taxon>
        <taxon>Pseudomonadati</taxon>
        <taxon>Pseudomonadota</taxon>
        <taxon>Alphaproteobacteria</taxon>
        <taxon>Rhodobacterales</taxon>
        <taxon>Roseobacteraceae</taxon>
        <taxon>Jannaschia</taxon>
    </lineage>
</organism>
<sequence>MSAAPTDLTGKTCIVTGANGGIGIAIAEHYAQLGARVLTTDVGESFAGACPAEHRAFDLLSSEGLQDCRDWIDAAQPDVFVNNAALFDMGNVLQADLSQYDRLFGLNVRAMYALMQAAAASMVAAGKSGSIINMASQAAHRGEALVAHYCATKAAVISYTQSAALALAPHKIRVNAISPGVIDTPMWATVDGLFAKFEGKAPGQKKREVGEAVPLGYMGHPRDVARVAVFLACAQSDYVTAQTLSVDGGNVLR</sequence>
<dbReference type="PRINTS" id="PR00081">
    <property type="entry name" value="GDHRDH"/>
</dbReference>
<gene>
    <name evidence="3" type="ORF">JANAI62_08860</name>
</gene>
<reference evidence="3 4" key="1">
    <citation type="submission" date="2021-05" db="EMBL/GenBank/DDBJ databases">
        <title>Bacteria Genome sequencing.</title>
        <authorList>
            <person name="Takabe Y."/>
            <person name="Nakajima Y."/>
            <person name="Suzuki S."/>
            <person name="Shiozaki T."/>
        </authorList>
    </citation>
    <scope>NUCLEOTIDE SEQUENCE [LARGE SCALE GENOMIC DNA]</scope>
    <source>
        <strain evidence="3 4">AI_62</strain>
    </source>
</reference>
<evidence type="ECO:0000313" key="3">
    <source>
        <dbReference type="EMBL" id="GIT94263.1"/>
    </source>
</evidence>
<protein>
    <submittedName>
        <fullName evidence="3">Sorbitol dehydrogenase</fullName>
    </submittedName>
</protein>
<keyword evidence="4" id="KW-1185">Reference proteome</keyword>
<dbReference type="InterPro" id="IPR020904">
    <property type="entry name" value="Sc_DH/Rdtase_CS"/>
</dbReference>
<dbReference type="Pfam" id="PF13561">
    <property type="entry name" value="adh_short_C2"/>
    <property type="match status" value="1"/>
</dbReference>
<comment type="similarity">
    <text evidence="1">Belongs to the short-chain dehydrogenases/reductases (SDR) family.</text>
</comment>
<accession>A0ABQ4NIL7</accession>
<evidence type="ECO:0000256" key="2">
    <source>
        <dbReference type="ARBA" id="ARBA00023002"/>
    </source>
</evidence>
<dbReference type="PRINTS" id="PR00080">
    <property type="entry name" value="SDRFAMILY"/>
</dbReference>
<dbReference type="PANTHER" id="PTHR42760:SF133">
    <property type="entry name" value="3-OXOACYL-[ACYL-CARRIER-PROTEIN] REDUCTASE"/>
    <property type="match status" value="1"/>
</dbReference>
<dbReference type="Proteomes" id="UP000786693">
    <property type="component" value="Unassembled WGS sequence"/>
</dbReference>
<name>A0ABQ4NIL7_9RHOB</name>
<dbReference type="SUPFAM" id="SSF51735">
    <property type="entry name" value="NAD(P)-binding Rossmann-fold domains"/>
    <property type="match status" value="1"/>
</dbReference>
<evidence type="ECO:0000256" key="1">
    <source>
        <dbReference type="ARBA" id="ARBA00006484"/>
    </source>
</evidence>
<dbReference type="EMBL" id="BPFH01000001">
    <property type="protein sequence ID" value="GIT94263.1"/>
    <property type="molecule type" value="Genomic_DNA"/>
</dbReference>
<dbReference type="InterPro" id="IPR002347">
    <property type="entry name" value="SDR_fam"/>
</dbReference>
<dbReference type="Gene3D" id="3.40.50.720">
    <property type="entry name" value="NAD(P)-binding Rossmann-like Domain"/>
    <property type="match status" value="1"/>
</dbReference>
<evidence type="ECO:0000313" key="4">
    <source>
        <dbReference type="Proteomes" id="UP000786693"/>
    </source>
</evidence>
<comment type="caution">
    <text evidence="3">The sequence shown here is derived from an EMBL/GenBank/DDBJ whole genome shotgun (WGS) entry which is preliminary data.</text>
</comment>
<dbReference type="PANTHER" id="PTHR42760">
    <property type="entry name" value="SHORT-CHAIN DEHYDROGENASES/REDUCTASES FAMILY MEMBER"/>
    <property type="match status" value="1"/>
</dbReference>
<dbReference type="PROSITE" id="PS00061">
    <property type="entry name" value="ADH_SHORT"/>
    <property type="match status" value="1"/>
</dbReference>
<dbReference type="InterPro" id="IPR036291">
    <property type="entry name" value="NAD(P)-bd_dom_sf"/>
</dbReference>